<feature type="compositionally biased region" description="Polar residues" evidence="11">
    <location>
        <begin position="27"/>
        <end position="42"/>
    </location>
</feature>
<keyword evidence="14" id="KW-1185">Reference proteome</keyword>
<feature type="compositionally biased region" description="Gly residues" evidence="11">
    <location>
        <begin position="728"/>
        <end position="738"/>
    </location>
</feature>
<evidence type="ECO:0000256" key="5">
    <source>
        <dbReference type="ARBA" id="ARBA00022737"/>
    </source>
</evidence>
<feature type="active site" evidence="10">
    <location>
        <position position="300"/>
    </location>
</feature>
<feature type="region of interest" description="Disordered" evidence="11">
    <location>
        <begin position="23"/>
        <end position="75"/>
    </location>
</feature>
<dbReference type="AlphaFoldDB" id="A0A0D2M2V4"/>
<gene>
    <name evidence="13" type="ORF">MNEG_10008</name>
</gene>
<feature type="compositionally biased region" description="Basic and acidic residues" evidence="11">
    <location>
        <begin position="436"/>
        <end position="445"/>
    </location>
</feature>
<protein>
    <submittedName>
        <fullName evidence="13">Ankyrin repeat and zinc finger domain-containing protein 1</fullName>
    </submittedName>
</protein>
<feature type="region of interest" description="Disordered" evidence="11">
    <location>
        <begin position="616"/>
        <end position="680"/>
    </location>
</feature>
<evidence type="ECO:0000256" key="7">
    <source>
        <dbReference type="ARBA" id="ARBA00022801"/>
    </source>
</evidence>
<dbReference type="PANTHER" id="PTHR16036:SF2">
    <property type="entry name" value="TRNA ENDONUCLEASE ANKZF1"/>
    <property type="match status" value="1"/>
</dbReference>
<feature type="region of interest" description="Disordered" evidence="11">
    <location>
        <begin position="496"/>
        <end position="516"/>
    </location>
</feature>
<evidence type="ECO:0000256" key="2">
    <source>
        <dbReference type="ARBA" id="ARBA00009262"/>
    </source>
</evidence>
<evidence type="ECO:0000256" key="9">
    <source>
        <dbReference type="ARBA" id="ARBA00023054"/>
    </source>
</evidence>
<evidence type="ECO:0000256" key="11">
    <source>
        <dbReference type="SAM" id="MobiDB-lite"/>
    </source>
</evidence>
<feature type="compositionally biased region" description="Low complexity" evidence="11">
    <location>
        <begin position="663"/>
        <end position="675"/>
    </location>
</feature>
<feature type="region of interest" description="Disordered" evidence="11">
    <location>
        <begin position="119"/>
        <end position="202"/>
    </location>
</feature>
<evidence type="ECO:0000256" key="4">
    <source>
        <dbReference type="ARBA" id="ARBA00022722"/>
    </source>
</evidence>
<dbReference type="PROSITE" id="PS52044">
    <property type="entry name" value="VLRF1"/>
    <property type="match status" value="1"/>
</dbReference>
<proteinExistence type="inferred from homology"/>
<feature type="compositionally biased region" description="Basic residues" evidence="11">
    <location>
        <begin position="183"/>
        <end position="192"/>
    </location>
</feature>
<dbReference type="KEGG" id="mng:MNEG_10008"/>
<name>A0A0D2M2V4_9CHLO</name>
<evidence type="ECO:0000256" key="10">
    <source>
        <dbReference type="PROSITE-ProRule" id="PRU01389"/>
    </source>
</evidence>
<dbReference type="InterPro" id="IPR047139">
    <property type="entry name" value="ANKZ1/VMS1"/>
</dbReference>
<dbReference type="InterPro" id="IPR036770">
    <property type="entry name" value="Ankyrin_rpt-contain_sf"/>
</dbReference>
<evidence type="ECO:0000256" key="8">
    <source>
        <dbReference type="ARBA" id="ARBA00023043"/>
    </source>
</evidence>
<dbReference type="GO" id="GO:0004519">
    <property type="term" value="F:endonuclease activity"/>
    <property type="evidence" value="ECO:0007669"/>
    <property type="project" value="UniProtKB-KW"/>
</dbReference>
<dbReference type="GO" id="GO:0005737">
    <property type="term" value="C:cytoplasm"/>
    <property type="evidence" value="ECO:0007669"/>
    <property type="project" value="UniProtKB-SubCell"/>
</dbReference>
<keyword evidence="5" id="KW-0677">Repeat</keyword>
<dbReference type="PANTHER" id="PTHR16036">
    <property type="entry name" value="ANKYRIN REPEAT AND ZINC FINGER DOMAIN-CONTAINING PROTEIN 1"/>
    <property type="match status" value="1"/>
</dbReference>
<sequence length="765" mass="79777">MAAAPTGFLFALPESLFDNARLAGDTTPYQATSGSGPDSAQGEQDPSTATPAQQPQPGQKPQEQEQQPAPADAAWGEAGATCIACGIGVNGPGFASPAEQRQHFKTDWHRYNVKRRVARKPAVSEDQFDRIVEEEDEVSSISGSDTADSSSDEDEGVEEGDEEEQSQGGGEDGGGGGAAAARRQQRRARRQRERGGGKAPQLVFESADGAPLAVWRCLLYPDHAKGRPADSDLLQELRRVRRGAACWALLLLRGGHFAAAVFRVRPAPTGKGQHAGEPFEVVAHKTFHRYVVRAKAGGKQSSKDASGKFAKSAGSALRRYNEGALARDIADLLAEWRPMLQGADMIFVHAPSSNAKLVFGASAAGDRAAPGERWALDPADQRVRRVPFVTRRPTFSELRRVLLLLGAVMQPRMEEVHEEEEDGEAGEDAQQQKRRQQQEEGKGGARAEAAAGASGSGGADGAAAAAADGAAAGSSRKKADDPPLLKAAKAGDADRVARLMESGAHDPAAADSQGRTAYQLAANKEVRDALRRAMAAAPDAWDWGAARVPSPLTDELEAAQASKKAEKKARQKAKDKGRQELSQEKKAEAAAAAKAAMEEEIARAAAEAAAISLRASAGRGAAGGRQGASQVRGGRQGGRAGGGRGGPQGPPSAEEQARRREQLAAAAEARLKALQGAQQRQQLWSVPGGLGAGLAQGRVLPDSRMAGVKQRPARPAERGAQSNSGGQRSSGGGGGGIGRGGAAWLAAGFLVVSLLSRRQAASSGR</sequence>
<accession>A0A0D2M2V4</accession>
<feature type="compositionally biased region" description="Gly residues" evidence="11">
    <location>
        <begin position="167"/>
        <end position="178"/>
    </location>
</feature>
<evidence type="ECO:0000256" key="1">
    <source>
        <dbReference type="ARBA" id="ARBA00004496"/>
    </source>
</evidence>
<reference evidence="13 14" key="1">
    <citation type="journal article" date="2013" name="BMC Genomics">
        <title>Reconstruction of the lipid metabolism for the microalga Monoraphidium neglectum from its genome sequence reveals characteristics suitable for biofuel production.</title>
        <authorList>
            <person name="Bogen C."/>
            <person name="Al-Dilaimi A."/>
            <person name="Albersmeier A."/>
            <person name="Wichmann J."/>
            <person name="Grundmann M."/>
            <person name="Rupp O."/>
            <person name="Lauersen K.J."/>
            <person name="Blifernez-Klassen O."/>
            <person name="Kalinowski J."/>
            <person name="Goesmann A."/>
            <person name="Mussgnug J.H."/>
            <person name="Kruse O."/>
        </authorList>
    </citation>
    <scope>NUCLEOTIDE SEQUENCE [LARGE SCALE GENOMIC DNA]</scope>
    <source>
        <strain evidence="13 14">SAG 48.87</strain>
    </source>
</reference>
<feature type="compositionally biased region" description="Low complexity" evidence="11">
    <location>
        <begin position="139"/>
        <end position="149"/>
    </location>
</feature>
<keyword evidence="9" id="KW-0175">Coiled coil</keyword>
<feature type="compositionally biased region" description="Acidic residues" evidence="11">
    <location>
        <begin position="150"/>
        <end position="165"/>
    </location>
</feature>
<dbReference type="Pfam" id="PF18826">
    <property type="entry name" value="bVLRF1"/>
    <property type="match status" value="1"/>
</dbReference>
<comment type="subcellular location">
    <subcellularLocation>
        <location evidence="1">Cytoplasm</location>
    </subcellularLocation>
</comment>
<feature type="region of interest" description="Disordered" evidence="11">
    <location>
        <begin position="552"/>
        <end position="601"/>
    </location>
</feature>
<dbReference type="OrthoDB" id="429841at2759"/>
<evidence type="ECO:0000313" key="13">
    <source>
        <dbReference type="EMBL" id="KIY97954.1"/>
    </source>
</evidence>
<keyword evidence="8" id="KW-0040">ANK repeat</keyword>
<evidence type="ECO:0000256" key="3">
    <source>
        <dbReference type="ARBA" id="ARBA00022490"/>
    </source>
</evidence>
<dbReference type="GeneID" id="25727127"/>
<dbReference type="Gene3D" id="1.25.40.20">
    <property type="entry name" value="Ankyrin repeat-containing domain"/>
    <property type="match status" value="1"/>
</dbReference>
<feature type="compositionally biased region" description="Low complexity" evidence="11">
    <location>
        <begin position="44"/>
        <end position="75"/>
    </location>
</feature>
<dbReference type="RefSeq" id="XP_013896974.1">
    <property type="nucleotide sequence ID" value="XM_014041520.1"/>
</dbReference>
<feature type="region of interest" description="Disordered" evidence="11">
    <location>
        <begin position="413"/>
        <end position="462"/>
    </location>
</feature>
<feature type="compositionally biased region" description="Gly residues" evidence="11">
    <location>
        <begin position="634"/>
        <end position="647"/>
    </location>
</feature>
<keyword evidence="6 10" id="KW-0255">Endonuclease</keyword>
<comment type="similarity">
    <text evidence="2 10">Belongs to the ANKZF1/VMS1 family.</text>
</comment>
<dbReference type="GO" id="GO:0016787">
    <property type="term" value="F:hydrolase activity"/>
    <property type="evidence" value="ECO:0007669"/>
    <property type="project" value="UniProtKB-KW"/>
</dbReference>
<keyword evidence="7 10" id="KW-0378">Hydrolase</keyword>
<evidence type="ECO:0000256" key="6">
    <source>
        <dbReference type="ARBA" id="ARBA00022759"/>
    </source>
</evidence>
<dbReference type="GO" id="GO:0036503">
    <property type="term" value="P:ERAD pathway"/>
    <property type="evidence" value="ECO:0007669"/>
    <property type="project" value="TreeGrafter"/>
</dbReference>
<dbReference type="EMBL" id="KK102364">
    <property type="protein sequence ID" value="KIY97954.1"/>
    <property type="molecule type" value="Genomic_DNA"/>
</dbReference>
<evidence type="ECO:0000259" key="12">
    <source>
        <dbReference type="PROSITE" id="PS52044"/>
    </source>
</evidence>
<dbReference type="Proteomes" id="UP000054498">
    <property type="component" value="Unassembled WGS sequence"/>
</dbReference>
<feature type="compositionally biased region" description="Basic and acidic residues" evidence="11">
    <location>
        <begin position="572"/>
        <end position="588"/>
    </location>
</feature>
<dbReference type="STRING" id="145388.A0A0D2M2V4"/>
<organism evidence="13 14">
    <name type="scientific">Monoraphidium neglectum</name>
    <dbReference type="NCBI Taxonomy" id="145388"/>
    <lineage>
        <taxon>Eukaryota</taxon>
        <taxon>Viridiplantae</taxon>
        <taxon>Chlorophyta</taxon>
        <taxon>core chlorophytes</taxon>
        <taxon>Chlorophyceae</taxon>
        <taxon>CS clade</taxon>
        <taxon>Sphaeropleales</taxon>
        <taxon>Selenastraceae</taxon>
        <taxon>Monoraphidium</taxon>
    </lineage>
</organism>
<evidence type="ECO:0000313" key="14">
    <source>
        <dbReference type="Proteomes" id="UP000054498"/>
    </source>
</evidence>
<feature type="compositionally biased region" description="Acidic residues" evidence="11">
    <location>
        <begin position="416"/>
        <end position="427"/>
    </location>
</feature>
<keyword evidence="3 10" id="KW-0963">Cytoplasm</keyword>
<keyword evidence="4 10" id="KW-0540">Nuclease</keyword>
<feature type="domain" description="VLRF1" evidence="12">
    <location>
        <begin position="243"/>
        <end position="408"/>
    </location>
</feature>
<feature type="region of interest" description="Disordered" evidence="11">
    <location>
        <begin position="694"/>
        <end position="738"/>
    </location>
</feature>
<dbReference type="InterPro" id="IPR041175">
    <property type="entry name" value="VLRF1/Vms1"/>
</dbReference>
<comment type="domain">
    <text evidence="10">The VLRF1 domain mediates binding to the 60S ribosomal subunit.</text>
</comment>